<feature type="transmembrane region" description="Helical" evidence="7">
    <location>
        <begin position="169"/>
        <end position="194"/>
    </location>
</feature>
<dbReference type="AlphaFoldDB" id="F5LA26"/>
<feature type="transmembrane region" description="Helical" evidence="7">
    <location>
        <begin position="353"/>
        <end position="375"/>
    </location>
</feature>
<name>F5LA26_CALTT</name>
<dbReference type="Proteomes" id="UP000010716">
    <property type="component" value="Unassembled WGS sequence"/>
</dbReference>
<keyword evidence="2" id="KW-1003">Cell membrane</keyword>
<keyword evidence="12" id="KW-1185">Reference proteome</keyword>
<dbReference type="InterPro" id="IPR004681">
    <property type="entry name" value="TRAP_DctM"/>
</dbReference>
<evidence type="ECO:0000313" key="10">
    <source>
        <dbReference type="EMBL" id="QZT34126.1"/>
    </source>
</evidence>
<feature type="transmembrane region" description="Helical" evidence="7">
    <location>
        <begin position="395"/>
        <end position="420"/>
    </location>
</feature>
<feature type="transmembrane region" description="Helical" evidence="7">
    <location>
        <begin position="311"/>
        <end position="341"/>
    </location>
</feature>
<dbReference type="Proteomes" id="UP000825179">
    <property type="component" value="Chromosome"/>
</dbReference>
<organism evidence="9 11">
    <name type="scientific">Caldalkalibacillus thermarum (strain TA2.A1)</name>
    <dbReference type="NCBI Taxonomy" id="986075"/>
    <lineage>
        <taxon>Bacteria</taxon>
        <taxon>Bacillati</taxon>
        <taxon>Bacillota</taxon>
        <taxon>Bacilli</taxon>
        <taxon>Bacillales</taxon>
        <taxon>Bacillaceae</taxon>
        <taxon>Caldalkalibacillus</taxon>
    </lineage>
</organism>
<feature type="transmembrane region" description="Helical" evidence="7">
    <location>
        <begin position="84"/>
        <end position="104"/>
    </location>
</feature>
<feature type="transmembrane region" description="Helical" evidence="7">
    <location>
        <begin position="138"/>
        <end position="163"/>
    </location>
</feature>
<proteinExistence type="predicted"/>
<reference evidence="10" key="3">
    <citation type="submission" date="2021-08" db="EMBL/GenBank/DDBJ databases">
        <authorList>
            <person name="de Jong S."/>
            <person name="van den Broek M."/>
            <person name="Merkel A."/>
            <person name="de la Torre Cortes P."/>
            <person name="Kalamorz F."/>
            <person name="Cook G."/>
            <person name="van Loosdrecht M."/>
            <person name="McMillan D."/>
        </authorList>
    </citation>
    <scope>NUCLEOTIDE SEQUENCE</scope>
    <source>
        <strain evidence="10">TA2.A1</strain>
    </source>
</reference>
<dbReference type="EMBL" id="AFCE01000162">
    <property type="protein sequence ID" value="EGL81746.1"/>
    <property type="molecule type" value="Genomic_DNA"/>
</dbReference>
<evidence type="ECO:0000256" key="1">
    <source>
        <dbReference type="ARBA" id="ARBA00004429"/>
    </source>
</evidence>
<dbReference type="eggNOG" id="COG1593">
    <property type="taxonomic scope" value="Bacteria"/>
</dbReference>
<evidence type="ECO:0000256" key="4">
    <source>
        <dbReference type="ARBA" id="ARBA00022692"/>
    </source>
</evidence>
<reference evidence="10 12" key="2">
    <citation type="journal article" date="2020" name="Extremophiles">
        <title>Genomic analysis of Caldalkalibacillus thermarum TA2.A1 reveals aerobic alkaliphilic metabolism and evolutionary hallmarks linking alkaliphilic bacteria and plant life.</title>
        <authorList>
            <person name="de Jong S.I."/>
            <person name="van den Broek M.A."/>
            <person name="Merkel A.Y."/>
            <person name="de la Torre Cortes P."/>
            <person name="Kalamorz F."/>
            <person name="Cook G.M."/>
            <person name="van Loosdrecht M.C.M."/>
            <person name="McMillan D.G.G."/>
        </authorList>
    </citation>
    <scope>NUCLEOTIDE SEQUENCE [LARGE SCALE GENOMIC DNA]</scope>
    <source>
        <strain evidence="10 12">TA2.A1</strain>
    </source>
</reference>
<evidence type="ECO:0000313" key="9">
    <source>
        <dbReference type="EMBL" id="EGL81746.1"/>
    </source>
</evidence>
<dbReference type="InterPro" id="IPR010656">
    <property type="entry name" value="DctM"/>
</dbReference>
<feature type="transmembrane region" description="Helical" evidence="7">
    <location>
        <begin position="215"/>
        <end position="233"/>
    </location>
</feature>
<evidence type="ECO:0000256" key="6">
    <source>
        <dbReference type="ARBA" id="ARBA00023136"/>
    </source>
</evidence>
<evidence type="ECO:0000313" key="11">
    <source>
        <dbReference type="Proteomes" id="UP000010716"/>
    </source>
</evidence>
<protein>
    <submittedName>
        <fullName evidence="9">TRAP dicarboxylate transporter, DctM subunit</fullName>
    </submittedName>
    <submittedName>
        <fullName evidence="10">TRAP transporter large permease</fullName>
    </submittedName>
</protein>
<dbReference type="Pfam" id="PF06808">
    <property type="entry name" value="DctM"/>
    <property type="match status" value="1"/>
</dbReference>
<feature type="transmembrane region" description="Helical" evidence="7">
    <location>
        <begin position="42"/>
        <end position="63"/>
    </location>
</feature>
<feature type="domain" description="TRAP C4-dicarboxylate transport system permease DctM subunit" evidence="8">
    <location>
        <begin position="6"/>
        <end position="415"/>
    </location>
</feature>
<sequence length="422" mass="44590">MSVLVFILLLLLFLINVPVAIALAMAATFVFILQGDVPLIAIMQRMFNAVDSFPLLAIPLFILAGKLMEHGGISKRLIRLADVIVGRIRGGLGLVSVLACTFFAAISGSAAATTAAVGSLLIPAMVKKGYDRNFATAIQAAGGTVGIMIPPSVPLILFGVAAGASISDLFIAGILPGIVVVASLMLLVYVISVMHGYGGGERYSFKDFVLAFKDASLGLMMPVIILGGIYGGIFTPTEAAVVAVVYGLIVGVVVYREIKWKDLIDIFNSTVIISSVIMFIIAGAAIFGYYLTREKIPAQITEFMLSLTDNWIVALLIINLLLLIIGVFLETAAAIIILTPILAPIATALGIDIVHFGIIMIVNLAIGFITPPVGINLFVAANIAGTKLESLLKAIIPFILTMVISLLIISYIPAISLFFLGR</sequence>
<accession>F5LA26</accession>
<dbReference type="RefSeq" id="WP_007506086.1">
    <property type="nucleotide sequence ID" value="NZ_AFCE01000162.1"/>
</dbReference>
<gene>
    <name evidence="9" type="ORF">CathTA2_2761</name>
    <name evidence="10" type="ORF">HUR95_01490</name>
</gene>
<dbReference type="EMBL" id="CP082237">
    <property type="protein sequence ID" value="QZT34126.1"/>
    <property type="molecule type" value="Genomic_DNA"/>
</dbReference>
<evidence type="ECO:0000256" key="7">
    <source>
        <dbReference type="SAM" id="Phobius"/>
    </source>
</evidence>
<keyword evidence="5 7" id="KW-1133">Transmembrane helix</keyword>
<dbReference type="PANTHER" id="PTHR33362:SF5">
    <property type="entry name" value="C4-DICARBOXYLATE TRAP TRANSPORTER LARGE PERMEASE PROTEIN DCTM"/>
    <property type="match status" value="1"/>
</dbReference>
<feature type="transmembrane region" description="Helical" evidence="7">
    <location>
        <begin position="239"/>
        <end position="258"/>
    </location>
</feature>
<dbReference type="PIRSF" id="PIRSF006066">
    <property type="entry name" value="HI0050"/>
    <property type="match status" value="1"/>
</dbReference>
<reference evidence="9 11" key="1">
    <citation type="journal article" date="2011" name="J. Bacteriol.">
        <title>Draft genome sequence of the thermoalkaliphilic Caldalkalibacillus thermarum strain TA2.A1.</title>
        <authorList>
            <person name="Kalamorz F."/>
            <person name="Keis S."/>
            <person name="McMillan D.G."/>
            <person name="Olsson K."/>
            <person name="Stanton J.A."/>
            <person name="Stockwell P."/>
            <person name="Black M.A."/>
            <person name="Klingeman D.M."/>
            <person name="Land M.L."/>
            <person name="Han C.S."/>
            <person name="Martin S.L."/>
            <person name="Becher S.A."/>
            <person name="Peddie C.J."/>
            <person name="Morgan H.W."/>
            <person name="Matthies D."/>
            <person name="Preiss L."/>
            <person name="Meier T."/>
            <person name="Brown S.D."/>
            <person name="Cook G.M."/>
        </authorList>
    </citation>
    <scope>NUCLEOTIDE SEQUENCE [LARGE SCALE GENOMIC DNA]</scope>
    <source>
        <strain evidence="9 11">TA2.A1</strain>
    </source>
</reference>
<keyword evidence="4 7" id="KW-0812">Transmembrane</keyword>
<evidence type="ECO:0000259" key="8">
    <source>
        <dbReference type="Pfam" id="PF06808"/>
    </source>
</evidence>
<evidence type="ECO:0000256" key="3">
    <source>
        <dbReference type="ARBA" id="ARBA00022519"/>
    </source>
</evidence>
<evidence type="ECO:0000256" key="2">
    <source>
        <dbReference type="ARBA" id="ARBA00022475"/>
    </source>
</evidence>
<keyword evidence="6 7" id="KW-0472">Membrane</keyword>
<dbReference type="PANTHER" id="PTHR33362">
    <property type="entry name" value="SIALIC ACID TRAP TRANSPORTER PERMEASE PROTEIN SIAT-RELATED"/>
    <property type="match status" value="1"/>
</dbReference>
<dbReference type="GO" id="GO:0022857">
    <property type="term" value="F:transmembrane transporter activity"/>
    <property type="evidence" value="ECO:0007669"/>
    <property type="project" value="TreeGrafter"/>
</dbReference>
<dbReference type="NCBIfam" id="TIGR00786">
    <property type="entry name" value="dctM"/>
    <property type="match status" value="1"/>
</dbReference>
<evidence type="ECO:0000256" key="5">
    <source>
        <dbReference type="ARBA" id="ARBA00022989"/>
    </source>
</evidence>
<evidence type="ECO:0000313" key="12">
    <source>
        <dbReference type="Proteomes" id="UP000825179"/>
    </source>
</evidence>
<dbReference type="GO" id="GO:0005886">
    <property type="term" value="C:plasma membrane"/>
    <property type="evidence" value="ECO:0007669"/>
    <property type="project" value="UniProtKB-SubCell"/>
</dbReference>
<keyword evidence="3" id="KW-0997">Cell inner membrane</keyword>
<comment type="subcellular location">
    <subcellularLocation>
        <location evidence="1">Cell inner membrane</location>
        <topology evidence="1">Multi-pass membrane protein</topology>
    </subcellularLocation>
</comment>
<feature type="transmembrane region" description="Helical" evidence="7">
    <location>
        <begin position="270"/>
        <end position="291"/>
    </location>
</feature>
<dbReference type="KEGG" id="cthu:HUR95_01490"/>
<dbReference type="OrthoDB" id="9785600at2"/>